<dbReference type="SUPFAM" id="SSF53167">
    <property type="entry name" value="Purine and uridine phosphorylases"/>
    <property type="match status" value="1"/>
</dbReference>
<sequence>MFLQPEDLSSPAHFEPGAFLDHWSRTHGVPLETLPVGRTLIYSFIGRVGQMGGRLGAHEVEGWVYGPGTLFTAGAGEGSVSVARAIAGAAMTVGHLEEFIHLGVRRIIGLGWAGSLDPAMPVGSLFVAGEAVREEGTSYHYAEASVPAVPTGPIAQALLEAGRRVGHPVATGRHWSTDGVYREVRTKVERMARNGVRAVDMETSAMYILGRFRSVEVANLLVISDELFHPWRPAFGTPELRAAEERSLDVVLACVETWR</sequence>
<dbReference type="GO" id="GO:0005829">
    <property type="term" value="C:cytosol"/>
    <property type="evidence" value="ECO:0007669"/>
    <property type="project" value="TreeGrafter"/>
</dbReference>
<dbReference type="CDD" id="cd09007">
    <property type="entry name" value="NP-I_spr0068"/>
    <property type="match status" value="1"/>
</dbReference>
<evidence type="ECO:0000313" key="6">
    <source>
        <dbReference type="Proteomes" id="UP000065807"/>
    </source>
</evidence>
<reference evidence="6" key="1">
    <citation type="submission" date="2015-07" db="EMBL/GenBank/DDBJ databases">
        <title>Complete genome sequence and phylogenetic analysis of Limnochorda pilosa.</title>
        <authorList>
            <person name="Watanabe M."/>
            <person name="Kojima H."/>
            <person name="Fukui M."/>
        </authorList>
    </citation>
    <scope>NUCLEOTIDE SEQUENCE [LARGE SCALE GENOMIC DNA]</scope>
    <source>
        <strain evidence="6">HC45</strain>
    </source>
</reference>
<dbReference type="PANTHER" id="PTHR43691">
    <property type="entry name" value="URIDINE PHOSPHORYLASE"/>
    <property type="match status" value="1"/>
</dbReference>
<evidence type="ECO:0000313" key="5">
    <source>
        <dbReference type="EMBL" id="BAS26488.1"/>
    </source>
</evidence>
<dbReference type="AlphaFoldDB" id="A0A0K2SH93"/>
<dbReference type="KEGG" id="lpil:LIP_0631"/>
<protein>
    <recommendedName>
        <fullName evidence="2">Uridine phosphorylase</fullName>
        <ecNumber evidence="1">2.4.2.3</ecNumber>
    </recommendedName>
</protein>
<evidence type="ECO:0000256" key="3">
    <source>
        <dbReference type="ARBA" id="ARBA00048447"/>
    </source>
</evidence>
<organism evidence="5 6">
    <name type="scientific">Limnochorda pilosa</name>
    <dbReference type="NCBI Taxonomy" id="1555112"/>
    <lineage>
        <taxon>Bacteria</taxon>
        <taxon>Bacillati</taxon>
        <taxon>Bacillota</taxon>
        <taxon>Limnochordia</taxon>
        <taxon>Limnochordales</taxon>
        <taxon>Limnochordaceae</taxon>
        <taxon>Limnochorda</taxon>
    </lineage>
</organism>
<name>A0A0K2SH93_LIMPI</name>
<accession>A0A0K2SH93</accession>
<dbReference type="GO" id="GO:0004850">
    <property type="term" value="F:uridine phosphorylase activity"/>
    <property type="evidence" value="ECO:0007669"/>
    <property type="project" value="UniProtKB-EC"/>
</dbReference>
<dbReference type="STRING" id="1555112.LIP_0631"/>
<gene>
    <name evidence="5" type="ORF">LIP_0631</name>
</gene>
<feature type="domain" description="Nucleoside phosphorylase" evidence="4">
    <location>
        <begin position="68"/>
        <end position="255"/>
    </location>
</feature>
<dbReference type="Proteomes" id="UP000065807">
    <property type="component" value="Chromosome"/>
</dbReference>
<keyword evidence="6" id="KW-1185">Reference proteome</keyword>
<dbReference type="PANTHER" id="PTHR43691:SF11">
    <property type="entry name" value="FI09636P-RELATED"/>
    <property type="match status" value="1"/>
</dbReference>
<evidence type="ECO:0000259" key="4">
    <source>
        <dbReference type="Pfam" id="PF01048"/>
    </source>
</evidence>
<dbReference type="EMBL" id="AP014924">
    <property type="protein sequence ID" value="BAS26488.1"/>
    <property type="molecule type" value="Genomic_DNA"/>
</dbReference>
<dbReference type="GO" id="GO:0009116">
    <property type="term" value="P:nucleoside metabolic process"/>
    <property type="evidence" value="ECO:0007669"/>
    <property type="project" value="InterPro"/>
</dbReference>
<evidence type="ECO:0000256" key="1">
    <source>
        <dbReference type="ARBA" id="ARBA00011888"/>
    </source>
</evidence>
<dbReference type="Pfam" id="PF01048">
    <property type="entry name" value="PNP_UDP_1"/>
    <property type="match status" value="1"/>
</dbReference>
<dbReference type="InterPro" id="IPR000845">
    <property type="entry name" value="Nucleoside_phosphorylase_d"/>
</dbReference>
<evidence type="ECO:0000256" key="2">
    <source>
        <dbReference type="ARBA" id="ARBA00021980"/>
    </source>
</evidence>
<reference evidence="6" key="2">
    <citation type="journal article" date="2016" name="Int. J. Syst. Evol. Microbiol.">
        <title>Complete genome sequence and cell structure of Limnochorda pilosa, a Gram-negative spore-former within the phylum Firmicutes.</title>
        <authorList>
            <person name="Watanabe M."/>
            <person name="Kojima H."/>
            <person name="Fukui M."/>
        </authorList>
    </citation>
    <scope>NUCLEOTIDE SEQUENCE [LARGE SCALE GENOMIC DNA]</scope>
    <source>
        <strain evidence="6">HC45</strain>
    </source>
</reference>
<dbReference type="OrthoDB" id="7945729at2"/>
<comment type="catalytic activity">
    <reaction evidence="3">
        <text>uridine + phosphate = alpha-D-ribose 1-phosphate + uracil</text>
        <dbReference type="Rhea" id="RHEA:24388"/>
        <dbReference type="ChEBI" id="CHEBI:16704"/>
        <dbReference type="ChEBI" id="CHEBI:17568"/>
        <dbReference type="ChEBI" id="CHEBI:43474"/>
        <dbReference type="ChEBI" id="CHEBI:57720"/>
        <dbReference type="EC" id="2.4.2.3"/>
    </reaction>
</comment>
<dbReference type="Gene3D" id="3.40.50.1580">
    <property type="entry name" value="Nucleoside phosphorylase domain"/>
    <property type="match status" value="1"/>
</dbReference>
<dbReference type="InterPro" id="IPR035994">
    <property type="entry name" value="Nucleoside_phosphorylase_sf"/>
</dbReference>
<dbReference type="EC" id="2.4.2.3" evidence="1"/>
<dbReference type="RefSeq" id="WP_068134099.1">
    <property type="nucleotide sequence ID" value="NZ_AP014924.1"/>
</dbReference>
<proteinExistence type="predicted"/>